<name>A0A151I2L9_9HYME</name>
<gene>
    <name evidence="1" type="ORF">ALC53_08942</name>
</gene>
<accession>A0A151I2L9</accession>
<organism evidence="1 2">
    <name type="scientific">Atta colombica</name>
    <dbReference type="NCBI Taxonomy" id="520822"/>
    <lineage>
        <taxon>Eukaryota</taxon>
        <taxon>Metazoa</taxon>
        <taxon>Ecdysozoa</taxon>
        <taxon>Arthropoda</taxon>
        <taxon>Hexapoda</taxon>
        <taxon>Insecta</taxon>
        <taxon>Pterygota</taxon>
        <taxon>Neoptera</taxon>
        <taxon>Endopterygota</taxon>
        <taxon>Hymenoptera</taxon>
        <taxon>Apocrita</taxon>
        <taxon>Aculeata</taxon>
        <taxon>Formicoidea</taxon>
        <taxon>Formicidae</taxon>
        <taxon>Myrmicinae</taxon>
        <taxon>Atta</taxon>
    </lineage>
</organism>
<proteinExistence type="predicted"/>
<dbReference type="Proteomes" id="UP000078540">
    <property type="component" value="Unassembled WGS sequence"/>
</dbReference>
<dbReference type="AlphaFoldDB" id="A0A151I2L9"/>
<sequence>MNSSGGNVLWVRCRYQWKDSSMNVASAAQERGDIGAISAMITSITASTHPRPPISAADVHISRPRNVRNLVSYIAIAKWKTSSRIRRVTEEFEEDSDRFRFTSETVERLAPNFNVTELYKSRENLYIIRRIARIVNLSCSILLQFYFLTLNVHCKISRCCRTESRKRLPNKRWLTMTNISGHVTSVTFSTTPSQDFQSIERGQLQFHCNPLTAPHRADSIRATEVKGDEVLPHGKALEDRTIGRPTSNSIVSDDFFPLSSIILT</sequence>
<evidence type="ECO:0000313" key="2">
    <source>
        <dbReference type="Proteomes" id="UP000078540"/>
    </source>
</evidence>
<reference evidence="1 2" key="1">
    <citation type="submission" date="2015-09" db="EMBL/GenBank/DDBJ databases">
        <title>Atta colombica WGS genome.</title>
        <authorList>
            <person name="Nygaard S."/>
            <person name="Hu H."/>
            <person name="Boomsma J."/>
            <person name="Zhang G."/>
        </authorList>
    </citation>
    <scope>NUCLEOTIDE SEQUENCE [LARGE SCALE GENOMIC DNA]</scope>
    <source>
        <strain evidence="1">Treedump-2</strain>
        <tissue evidence="1">Whole body</tissue>
    </source>
</reference>
<evidence type="ECO:0000313" key="1">
    <source>
        <dbReference type="EMBL" id="KYM80604.1"/>
    </source>
</evidence>
<protein>
    <submittedName>
        <fullName evidence="1">Uncharacterized protein</fullName>
    </submittedName>
</protein>
<dbReference type="EMBL" id="KQ976560">
    <property type="protein sequence ID" value="KYM80604.1"/>
    <property type="molecule type" value="Genomic_DNA"/>
</dbReference>
<keyword evidence="2" id="KW-1185">Reference proteome</keyword>